<evidence type="ECO:0000259" key="2">
    <source>
        <dbReference type="Pfam" id="PF04664"/>
    </source>
</evidence>
<comment type="caution">
    <text evidence="3">The sequence shown here is derived from an EMBL/GenBank/DDBJ whole genome shotgun (WGS) entry which is preliminary data.</text>
</comment>
<evidence type="ECO:0000256" key="1">
    <source>
        <dbReference type="ARBA" id="ARBA00010365"/>
    </source>
</evidence>
<evidence type="ECO:0000313" key="3">
    <source>
        <dbReference type="EMBL" id="CAD8112506.1"/>
    </source>
</evidence>
<dbReference type="Pfam" id="PF04664">
    <property type="entry name" value="OGFr_N"/>
    <property type="match status" value="1"/>
</dbReference>
<dbReference type="PANTHER" id="PTHR14015">
    <property type="entry name" value="OPIOID GROWTH FACTOR RECEPTOR OGFR ZETA-TYPE OPIOID RECEPTOR"/>
    <property type="match status" value="1"/>
</dbReference>
<sequence>MGMCESREEIKDVQFGRSTIQPKMSENPNLDFYRGIYPFQLNNQIQFHMKHWKTYNQQYQWNKFYSDLESDKQFMQWLYPNFFQSFFNTTSFRLSIKERNSFIEDQSIMQQYLDNIRMFQRFLGIARNDNQELLIIDQQQFDQCIYSYTQNQVRIQRFISSMSVLGQRELALEFLQVIKNKLTKKNKIYQSKFQGFDLLIEELDLSAQSLYSKKKPTKSFGEYKTHYVQEDLLNESWVQASILTKAPIIVNQKSLESFLVKQEAC</sequence>
<comment type="similarity">
    <text evidence="1">Belongs to the opioid growth factor receptor family.</text>
</comment>
<dbReference type="GO" id="GO:0140625">
    <property type="term" value="F:opioid growth factor receptor activity"/>
    <property type="evidence" value="ECO:0007669"/>
    <property type="project" value="InterPro"/>
</dbReference>
<gene>
    <name evidence="3" type="ORF">PSON_ATCC_30995.1.T1010035</name>
</gene>
<protein>
    <recommendedName>
        <fullName evidence="2">Opioid growth factor receptor (OGFr) conserved domain-containing protein</fullName>
    </recommendedName>
</protein>
<accession>A0A8S1Q9T2</accession>
<dbReference type="AlphaFoldDB" id="A0A8S1Q9T2"/>
<reference evidence="3" key="1">
    <citation type="submission" date="2021-01" db="EMBL/GenBank/DDBJ databases">
        <authorList>
            <consortium name="Genoscope - CEA"/>
            <person name="William W."/>
        </authorList>
    </citation>
    <scope>NUCLEOTIDE SEQUENCE</scope>
</reference>
<dbReference type="InterPro" id="IPR006757">
    <property type="entry name" value="OGF_rcpt"/>
</dbReference>
<name>A0A8S1Q9T2_9CILI</name>
<dbReference type="PANTHER" id="PTHR14015:SF2">
    <property type="entry name" value="OPIOID GROWTH FACTOR RECEPTOR (OGFR) CONSERVED DOMAIN-CONTAINING PROTEIN"/>
    <property type="match status" value="1"/>
</dbReference>
<dbReference type="GO" id="GO:0016020">
    <property type="term" value="C:membrane"/>
    <property type="evidence" value="ECO:0007669"/>
    <property type="project" value="InterPro"/>
</dbReference>
<dbReference type="InterPro" id="IPR039574">
    <property type="entry name" value="OGFr"/>
</dbReference>
<organism evidence="3 4">
    <name type="scientific">Paramecium sonneborni</name>
    <dbReference type="NCBI Taxonomy" id="65129"/>
    <lineage>
        <taxon>Eukaryota</taxon>
        <taxon>Sar</taxon>
        <taxon>Alveolata</taxon>
        <taxon>Ciliophora</taxon>
        <taxon>Intramacronucleata</taxon>
        <taxon>Oligohymenophorea</taxon>
        <taxon>Peniculida</taxon>
        <taxon>Parameciidae</taxon>
        <taxon>Paramecium</taxon>
    </lineage>
</organism>
<evidence type="ECO:0000313" key="4">
    <source>
        <dbReference type="Proteomes" id="UP000692954"/>
    </source>
</evidence>
<dbReference type="Proteomes" id="UP000692954">
    <property type="component" value="Unassembled WGS sequence"/>
</dbReference>
<dbReference type="OrthoDB" id="283927at2759"/>
<feature type="domain" description="Opioid growth factor receptor (OGFr) conserved" evidence="2">
    <location>
        <begin position="26"/>
        <end position="177"/>
    </location>
</feature>
<proteinExistence type="inferred from homology"/>
<dbReference type="EMBL" id="CAJJDN010000101">
    <property type="protein sequence ID" value="CAD8112506.1"/>
    <property type="molecule type" value="Genomic_DNA"/>
</dbReference>
<keyword evidence="4" id="KW-1185">Reference proteome</keyword>